<organism evidence="1">
    <name type="scientific">Baileyella intestinalis</name>
    <dbReference type="NCBI Taxonomy" id="2606709"/>
    <lineage>
        <taxon>Bacteria</taxon>
        <taxon>Bacillati</taxon>
        <taxon>Bacillota</taxon>
        <taxon>Clostridia</taxon>
        <taxon>Peptostreptococcales</taxon>
        <taxon>Anaerovoracaceae</taxon>
        <taxon>Baileyella</taxon>
    </lineage>
</organism>
<evidence type="ECO:0000313" key="1">
    <source>
        <dbReference type="EMBL" id="MST68972.1"/>
    </source>
</evidence>
<dbReference type="Gene3D" id="3.20.20.70">
    <property type="entry name" value="Aldolase class I"/>
    <property type="match status" value="1"/>
</dbReference>
<dbReference type="InterPro" id="IPR013785">
    <property type="entry name" value="Aldolase_TIM"/>
</dbReference>
<keyword evidence="1" id="KW-0378">Hydrolase</keyword>
<proteinExistence type="predicted"/>
<protein>
    <submittedName>
        <fullName evidence="1">Hydrolase</fullName>
    </submittedName>
</protein>
<dbReference type="AlphaFoldDB" id="A0A6A8M6J9"/>
<dbReference type="GO" id="GO:0016787">
    <property type="term" value="F:hydrolase activity"/>
    <property type="evidence" value="ECO:0007669"/>
    <property type="project" value="UniProtKB-KW"/>
</dbReference>
<accession>A0A6A8M6J9</accession>
<dbReference type="SUPFAM" id="SSF51412">
    <property type="entry name" value="Inosine monophosphate dehydrogenase (IMPDH)"/>
    <property type="match status" value="1"/>
</dbReference>
<comment type="caution">
    <text evidence="1">The sequence shown here is derived from an EMBL/GenBank/DDBJ whole genome shotgun (WGS) entry which is preliminary data.</text>
</comment>
<gene>
    <name evidence="1" type="ORF">FYJ66_05130</name>
</gene>
<name>A0A6A8M6J9_9FIRM</name>
<sequence>MPSIKSRLRHNILEMPKEIRKASGIMIFGRRIKSLVFTTDLAIIKNCDADAIFAVYPFTPQQSISNAIITAANVPVFTGVGGGTTKGLRTVSLAKDCESQGAMGVVLNAPITNANLRAVSRAIDIPVVITVINENTSIKDRLRNGATIINVAGGRKTPEIIRKIRKEFPEVPIIATGGNKPERILETIEAGANAITYTPPSIQDLFSDMMDDYRAKREMEYSKKKFRK</sequence>
<dbReference type="EMBL" id="VUNB01000004">
    <property type="protein sequence ID" value="MST68972.1"/>
    <property type="molecule type" value="Genomic_DNA"/>
</dbReference>
<reference evidence="1" key="1">
    <citation type="submission" date="2019-09" db="EMBL/GenBank/DDBJ databases">
        <title>In-depth cultivation of the pig gut microbiome towards novel bacterial diversity and tailored functional studies.</title>
        <authorList>
            <person name="Wylensek D."/>
            <person name="Hitch T.C.A."/>
            <person name="Clavel T."/>
        </authorList>
    </citation>
    <scope>NUCLEOTIDE SEQUENCE</scope>
    <source>
        <strain evidence="1">RF-744-FAT-WT-3</strain>
    </source>
</reference>